<dbReference type="InterPro" id="IPR017853">
    <property type="entry name" value="GH"/>
</dbReference>
<evidence type="ECO:0000256" key="3">
    <source>
        <dbReference type="SAM" id="SignalP"/>
    </source>
</evidence>
<dbReference type="Gene3D" id="3.20.20.80">
    <property type="entry name" value="Glycosidases"/>
    <property type="match status" value="1"/>
</dbReference>
<keyword evidence="6" id="KW-1185">Reference proteome</keyword>
<evidence type="ECO:0000313" key="6">
    <source>
        <dbReference type="Proteomes" id="UP001610063"/>
    </source>
</evidence>
<feature type="chain" id="PRO_5046402206" evidence="3">
    <location>
        <begin position="23"/>
        <end position="855"/>
    </location>
</feature>
<evidence type="ECO:0000259" key="4">
    <source>
        <dbReference type="Pfam" id="PF00150"/>
    </source>
</evidence>
<proteinExistence type="predicted"/>
<dbReference type="Pfam" id="PF00150">
    <property type="entry name" value="Cellulase"/>
    <property type="match status" value="1"/>
</dbReference>
<organism evidence="5 6">
    <name type="scientific">Marinoscillum luteum</name>
    <dbReference type="NCBI Taxonomy" id="861051"/>
    <lineage>
        <taxon>Bacteria</taxon>
        <taxon>Pseudomonadati</taxon>
        <taxon>Bacteroidota</taxon>
        <taxon>Cytophagia</taxon>
        <taxon>Cytophagales</taxon>
        <taxon>Reichenbachiellaceae</taxon>
        <taxon>Marinoscillum</taxon>
    </lineage>
</organism>
<sequence length="855" mass="95610">MIKSVVLSLALTLGLGISASNAQNKNVYVDDSGIMRWGDSDKEVQGFGVNYTVPFAHAYRSAEKLGVDKKEAIDNDVYHFARLGFDAYRIHVWDTEISDSLGNLLENDHLDLFDYMVKKMEDRGMKMLITPIAFWDNGWPEPGEDTPGFSNKYGKNACLTNEDAIAAQENYLYQFLNHTNPYTGLAYKNDPAVVAFEISNEPHHRQEADSVTRYIKKMLTSMRNTGCEKPIFYNISHSIHLVNAYFDAGVQGGTFQWYPTGLGAGEELEGNFLPNVDLYEIPFAKNSKFKKAAKVVYEFDAADVGRSYIYPAMARSFRTAGIQWATHFAYDPTYLAYANTEYNTHYMNLAYTPQKALSLKLAGEVFHRVPVYKDFGAYPENTQFDGFRVSYEEDLAELLTEKKFIYTNTTKSIPPSPTRLNEVAGYGNSSVVQYAGAGAYFLDQLEKGVWRLEVMPDAVWVEDPFGKNSLQKKLGEIRWGEWPMTIDLPDLGADFVLKPINEGNGWRPAVAGKRFIIKPGTYLIARSGVKTKLQGVEKWKNITLNEFSAPMSTLEKQYVLHEPAAQISQGSPYEISATILAPSQPERVEVLAYIGWRPKTYVMENNGYSYMATIPAEDIKAGFFSYFITVMGQLGTQTYPGAVTGLPGDWDFEANNAYVVKVLSNDSPVYLFDALADNDKLSRAWSPQSSFVPLAEPGKAEIRIKVARLKEVDAENPNGEQVADYSMRYAFREKVSGRVADLADKKELVLTGRSLTDEPAAVQLALVAADGKTYGGLLELGPKLADYRLSLDKLKEVKMVTLPRPYPSFLPYYFEGASRAVFDIRKAEVLQISVGPGIQDVEKPQALAIVSVRLE</sequence>
<dbReference type="SUPFAM" id="SSF51445">
    <property type="entry name" value="(Trans)glycosidases"/>
    <property type="match status" value="1"/>
</dbReference>
<dbReference type="RefSeq" id="WP_395418067.1">
    <property type="nucleotide sequence ID" value="NZ_JBIPKE010000018.1"/>
</dbReference>
<name>A0ABW7NAT7_9BACT</name>
<comment type="caution">
    <text evidence="5">The sequence shown here is derived from an EMBL/GenBank/DDBJ whole genome shotgun (WGS) entry which is preliminary data.</text>
</comment>
<feature type="domain" description="Glycoside hydrolase family 5" evidence="4">
    <location>
        <begin position="78"/>
        <end position="232"/>
    </location>
</feature>
<protein>
    <submittedName>
        <fullName evidence="5">Cellulase family glycosylhydrolase</fullName>
    </submittedName>
</protein>
<keyword evidence="2" id="KW-0326">Glycosidase</keyword>
<feature type="signal peptide" evidence="3">
    <location>
        <begin position="1"/>
        <end position="22"/>
    </location>
</feature>
<gene>
    <name evidence="5" type="ORF">ACHKAR_14485</name>
</gene>
<dbReference type="InterPro" id="IPR001547">
    <property type="entry name" value="Glyco_hydro_5"/>
</dbReference>
<dbReference type="Proteomes" id="UP001610063">
    <property type="component" value="Unassembled WGS sequence"/>
</dbReference>
<evidence type="ECO:0000313" key="5">
    <source>
        <dbReference type="EMBL" id="MFH6984659.1"/>
    </source>
</evidence>
<dbReference type="EMBL" id="JBIPKE010000018">
    <property type="protein sequence ID" value="MFH6984659.1"/>
    <property type="molecule type" value="Genomic_DNA"/>
</dbReference>
<reference evidence="5 6" key="1">
    <citation type="journal article" date="2013" name="Int. J. Syst. Evol. Microbiol.">
        <title>Marinoscillum luteum sp. nov., isolated from marine sediment.</title>
        <authorList>
            <person name="Cha I.T."/>
            <person name="Park S.J."/>
            <person name="Kim S.J."/>
            <person name="Kim J.G."/>
            <person name="Jung M.Y."/>
            <person name="Shin K.S."/>
            <person name="Kwon K.K."/>
            <person name="Yang S.H."/>
            <person name="Seo Y.S."/>
            <person name="Rhee S.K."/>
        </authorList>
    </citation>
    <scope>NUCLEOTIDE SEQUENCE [LARGE SCALE GENOMIC DNA]</scope>
    <source>
        <strain evidence="5 6">KCTC 23939</strain>
    </source>
</reference>
<accession>A0ABW7NAT7</accession>
<keyword evidence="3" id="KW-0732">Signal</keyword>
<evidence type="ECO:0000256" key="2">
    <source>
        <dbReference type="ARBA" id="ARBA00023295"/>
    </source>
</evidence>
<evidence type="ECO:0000256" key="1">
    <source>
        <dbReference type="ARBA" id="ARBA00022801"/>
    </source>
</evidence>
<keyword evidence="1" id="KW-0378">Hydrolase</keyword>